<organism evidence="1 2">
    <name type="scientific">Actinomadura bangladeshensis</name>
    <dbReference type="NCBI Taxonomy" id="453573"/>
    <lineage>
        <taxon>Bacteria</taxon>
        <taxon>Bacillati</taxon>
        <taxon>Actinomycetota</taxon>
        <taxon>Actinomycetes</taxon>
        <taxon>Streptosporangiales</taxon>
        <taxon>Thermomonosporaceae</taxon>
        <taxon>Actinomadura</taxon>
    </lineage>
</organism>
<dbReference type="Proteomes" id="UP000295431">
    <property type="component" value="Unassembled WGS sequence"/>
</dbReference>
<dbReference type="InterPro" id="IPR015946">
    <property type="entry name" value="KH_dom-like_a/b"/>
</dbReference>
<name>A0A4R4N219_9ACTN</name>
<proteinExistence type="predicted"/>
<dbReference type="SUPFAM" id="SSF82784">
    <property type="entry name" value="OsmC-like"/>
    <property type="match status" value="1"/>
</dbReference>
<evidence type="ECO:0000313" key="1">
    <source>
        <dbReference type="EMBL" id="TDC02635.1"/>
    </source>
</evidence>
<dbReference type="AlphaFoldDB" id="A0A4R4N219"/>
<dbReference type="Gene3D" id="3.30.300.20">
    <property type="match status" value="1"/>
</dbReference>
<accession>A0A4R4N219</accession>
<reference evidence="1 2" key="1">
    <citation type="submission" date="2019-03" db="EMBL/GenBank/DDBJ databases">
        <title>Draft genome sequences of novel Actinobacteria.</title>
        <authorList>
            <person name="Sahin N."/>
            <person name="Ay H."/>
            <person name="Saygin H."/>
        </authorList>
    </citation>
    <scope>NUCLEOTIDE SEQUENCE [LARGE SCALE GENOMIC DNA]</scope>
    <source>
        <strain evidence="1 2">DSM 45347</strain>
    </source>
</reference>
<dbReference type="OrthoDB" id="9795405at2"/>
<dbReference type="EMBL" id="SMJW01000434">
    <property type="protein sequence ID" value="TDC02635.1"/>
    <property type="molecule type" value="Genomic_DNA"/>
</dbReference>
<evidence type="ECO:0000313" key="2">
    <source>
        <dbReference type="Proteomes" id="UP000295431"/>
    </source>
</evidence>
<gene>
    <name evidence="1" type="ORF">E1284_39290</name>
</gene>
<dbReference type="Pfam" id="PF02566">
    <property type="entry name" value="OsmC"/>
    <property type="match status" value="1"/>
</dbReference>
<dbReference type="InterPro" id="IPR052707">
    <property type="entry name" value="OsmC_Ohr_Peroxiredoxin"/>
</dbReference>
<sequence length="172" mass="19024">MTVRAEISRTSQVGGYVRRVRRHKYEVSVAWTGNTGSGTSSYRAYERAHEIRAEGKPPVPGSSDPGFRGDPARWNPEELLVASLSQCHMLWFLHLCAVEKLVVTGYEDNPQGVMVETPDGGGRFEEVVLRPRVTLADPGQADRAAELHEKAHGLCFIANSVNFPVRHEADRG</sequence>
<keyword evidence="2" id="KW-1185">Reference proteome</keyword>
<comment type="caution">
    <text evidence="1">The sequence shown here is derived from an EMBL/GenBank/DDBJ whole genome shotgun (WGS) entry which is preliminary data.</text>
</comment>
<protein>
    <submittedName>
        <fullName evidence="1">OsmC family peroxiredoxin</fullName>
    </submittedName>
</protein>
<dbReference type="PANTHER" id="PTHR42830:SF2">
    <property type="entry name" value="OSMC_OHR FAMILY PROTEIN"/>
    <property type="match status" value="1"/>
</dbReference>
<dbReference type="InterPro" id="IPR003718">
    <property type="entry name" value="OsmC/Ohr_fam"/>
</dbReference>
<dbReference type="InterPro" id="IPR036102">
    <property type="entry name" value="OsmC/Ohrsf"/>
</dbReference>
<dbReference type="PANTHER" id="PTHR42830">
    <property type="entry name" value="OSMOTICALLY INDUCIBLE FAMILY PROTEIN"/>
    <property type="match status" value="1"/>
</dbReference>